<protein>
    <submittedName>
        <fullName evidence="1">Uncharacterized protein</fullName>
    </submittedName>
</protein>
<accession>A0A0A9EGM7</accession>
<proteinExistence type="predicted"/>
<dbReference type="EMBL" id="GBRH01198659">
    <property type="protein sequence ID" value="JAD99236.1"/>
    <property type="molecule type" value="Transcribed_RNA"/>
</dbReference>
<sequence>MSTTHLLELLDFPSICFCMVCSDTRFEVDVHVMLSFSPA</sequence>
<dbReference type="AlphaFoldDB" id="A0A0A9EGM7"/>
<evidence type="ECO:0000313" key="1">
    <source>
        <dbReference type="EMBL" id="JAD99236.1"/>
    </source>
</evidence>
<organism evidence="1">
    <name type="scientific">Arundo donax</name>
    <name type="common">Giant reed</name>
    <name type="synonym">Donax arundinaceus</name>
    <dbReference type="NCBI Taxonomy" id="35708"/>
    <lineage>
        <taxon>Eukaryota</taxon>
        <taxon>Viridiplantae</taxon>
        <taxon>Streptophyta</taxon>
        <taxon>Embryophyta</taxon>
        <taxon>Tracheophyta</taxon>
        <taxon>Spermatophyta</taxon>
        <taxon>Magnoliopsida</taxon>
        <taxon>Liliopsida</taxon>
        <taxon>Poales</taxon>
        <taxon>Poaceae</taxon>
        <taxon>PACMAD clade</taxon>
        <taxon>Arundinoideae</taxon>
        <taxon>Arundineae</taxon>
        <taxon>Arundo</taxon>
    </lineage>
</organism>
<reference evidence="1" key="1">
    <citation type="submission" date="2014-09" db="EMBL/GenBank/DDBJ databases">
        <authorList>
            <person name="Magalhaes I.L.F."/>
            <person name="Oliveira U."/>
            <person name="Santos F.R."/>
            <person name="Vidigal T.H.D.A."/>
            <person name="Brescovit A.D."/>
            <person name="Santos A.J."/>
        </authorList>
    </citation>
    <scope>NUCLEOTIDE SEQUENCE</scope>
    <source>
        <tissue evidence="1">Shoot tissue taken approximately 20 cm above the soil surface</tissue>
    </source>
</reference>
<reference evidence="1" key="2">
    <citation type="journal article" date="2015" name="Data Brief">
        <title>Shoot transcriptome of the giant reed, Arundo donax.</title>
        <authorList>
            <person name="Barrero R.A."/>
            <person name="Guerrero F.D."/>
            <person name="Moolhuijzen P."/>
            <person name="Goolsby J.A."/>
            <person name="Tidwell J."/>
            <person name="Bellgard S.E."/>
            <person name="Bellgard M.I."/>
        </authorList>
    </citation>
    <scope>NUCLEOTIDE SEQUENCE</scope>
    <source>
        <tissue evidence="1">Shoot tissue taken approximately 20 cm above the soil surface</tissue>
    </source>
</reference>
<name>A0A0A9EGM7_ARUDO</name>